<dbReference type="WBParaSite" id="RSKR_0000639100.1">
    <property type="protein sequence ID" value="RSKR_0000639100.1"/>
    <property type="gene ID" value="RSKR_0000639100"/>
</dbReference>
<name>A0AC35U0W1_9BILA</name>
<dbReference type="Proteomes" id="UP000095286">
    <property type="component" value="Unplaced"/>
</dbReference>
<organism evidence="1 2">
    <name type="scientific">Rhabditophanes sp. KR3021</name>
    <dbReference type="NCBI Taxonomy" id="114890"/>
    <lineage>
        <taxon>Eukaryota</taxon>
        <taxon>Metazoa</taxon>
        <taxon>Ecdysozoa</taxon>
        <taxon>Nematoda</taxon>
        <taxon>Chromadorea</taxon>
        <taxon>Rhabditida</taxon>
        <taxon>Tylenchina</taxon>
        <taxon>Panagrolaimomorpha</taxon>
        <taxon>Strongyloidoidea</taxon>
        <taxon>Alloionematidae</taxon>
        <taxon>Rhabditophanes</taxon>
    </lineage>
</organism>
<proteinExistence type="predicted"/>
<protein>
    <submittedName>
        <fullName evidence="2">Protein kinase domain-containing protein</fullName>
    </submittedName>
</protein>
<sequence>MPQPSTTPPPAEPNDEGPIDLDLGLLVGKRFKIVKKLSSGGCGSVFKVKDAKQGIFAGLKAENNNVAGGTVLKLEARILRAFNNRKCCVHDVNYVHRDVKPSNFAIGIDLDRNRMVYILDFGLGREYTIVKDGKLVHRTARQDALFRGTLKYSSINTLKKSEQGRSDDLWSLMYILAELIKLLPWEDVNDDKDIVLKSKEETKDASLFPQFEDYIQVTNYLRTFEYATRPDYAKLFTIFEGMMHKRKIKHQHLYDWESQKIMPSITDNFIS</sequence>
<reference evidence="2" key="1">
    <citation type="submission" date="2016-11" db="UniProtKB">
        <authorList>
            <consortium name="WormBaseParasite"/>
        </authorList>
    </citation>
    <scope>IDENTIFICATION</scope>
    <source>
        <strain evidence="2">KR3021</strain>
    </source>
</reference>
<evidence type="ECO:0000313" key="2">
    <source>
        <dbReference type="WBParaSite" id="RSKR_0000639100.1"/>
    </source>
</evidence>
<evidence type="ECO:0000313" key="1">
    <source>
        <dbReference type="Proteomes" id="UP000095286"/>
    </source>
</evidence>
<accession>A0AC35U0W1</accession>